<dbReference type="PANTHER" id="PTHR10693:SF20">
    <property type="entry name" value="AT27578P"/>
    <property type="match status" value="1"/>
</dbReference>
<name>A0A1D8NLF0_YARLL</name>
<dbReference type="VEuPathDB" id="FungiDB:YALI1_F01020g"/>
<dbReference type="GO" id="GO:0016579">
    <property type="term" value="P:protein deubiquitination"/>
    <property type="evidence" value="ECO:0007669"/>
    <property type="project" value="TreeGrafter"/>
</dbReference>
<feature type="domain" description="NTF2" evidence="3">
    <location>
        <begin position="8"/>
        <end position="126"/>
    </location>
</feature>
<feature type="compositionally biased region" description="Gly residues" evidence="2">
    <location>
        <begin position="394"/>
        <end position="408"/>
    </location>
</feature>
<feature type="compositionally biased region" description="Low complexity" evidence="2">
    <location>
        <begin position="232"/>
        <end position="251"/>
    </location>
</feature>
<dbReference type="KEGG" id="yli:2908240"/>
<feature type="compositionally biased region" description="Low complexity" evidence="2">
    <location>
        <begin position="197"/>
        <end position="221"/>
    </location>
</feature>
<dbReference type="OMA" id="YGQMDIN"/>
<dbReference type="InterPro" id="IPR012677">
    <property type="entry name" value="Nucleotide-bd_a/b_plait_sf"/>
</dbReference>
<dbReference type="Gene3D" id="3.30.70.330">
    <property type="match status" value="1"/>
</dbReference>
<dbReference type="GeneID" id="2908240"/>
<dbReference type="GO" id="GO:1990904">
    <property type="term" value="C:ribonucleoprotein complex"/>
    <property type="evidence" value="ECO:0007669"/>
    <property type="project" value="TreeGrafter"/>
</dbReference>
<dbReference type="GO" id="GO:0034517">
    <property type="term" value="P:ribophagy"/>
    <property type="evidence" value="ECO:0007669"/>
    <property type="project" value="TreeGrafter"/>
</dbReference>
<dbReference type="GO" id="GO:1990861">
    <property type="term" value="C:Ubp3-Bre5 deubiquitination complex"/>
    <property type="evidence" value="ECO:0007669"/>
    <property type="project" value="TreeGrafter"/>
</dbReference>
<dbReference type="Pfam" id="PF02136">
    <property type="entry name" value="NTF2"/>
    <property type="match status" value="1"/>
</dbReference>
<dbReference type="InterPro" id="IPR018222">
    <property type="entry name" value="Nuclear_transport_factor_2_euk"/>
</dbReference>
<evidence type="ECO:0000313" key="5">
    <source>
        <dbReference type="Proteomes" id="UP000182444"/>
    </source>
</evidence>
<dbReference type="PROSITE" id="PS50177">
    <property type="entry name" value="NTF2_DOMAIN"/>
    <property type="match status" value="1"/>
</dbReference>
<feature type="compositionally biased region" description="Low complexity" evidence="2">
    <location>
        <begin position="271"/>
        <end position="309"/>
    </location>
</feature>
<dbReference type="VEuPathDB" id="FungiDB:YALI0_F00638g"/>
<evidence type="ECO:0000259" key="3">
    <source>
        <dbReference type="PROSITE" id="PS50177"/>
    </source>
</evidence>
<protein>
    <recommendedName>
        <fullName evidence="3">NTF2 domain-containing protein</fullName>
    </recommendedName>
</protein>
<dbReference type="Gene3D" id="3.10.450.50">
    <property type="match status" value="1"/>
</dbReference>
<feature type="region of interest" description="Disordered" evidence="2">
    <location>
        <begin position="136"/>
        <end position="313"/>
    </location>
</feature>
<dbReference type="AlphaFoldDB" id="A0A1D8NLF0"/>
<dbReference type="RefSeq" id="XP_504828.3">
    <property type="nucleotide sequence ID" value="XM_504828.3"/>
</dbReference>
<feature type="compositionally biased region" description="Basic and acidic residues" evidence="2">
    <location>
        <begin position="222"/>
        <end position="231"/>
    </location>
</feature>
<proteinExistence type="predicted"/>
<evidence type="ECO:0000313" key="4">
    <source>
        <dbReference type="EMBL" id="AOW06448.1"/>
    </source>
</evidence>
<evidence type="ECO:0000256" key="1">
    <source>
        <dbReference type="ARBA" id="ARBA00022884"/>
    </source>
</evidence>
<organism evidence="4 5">
    <name type="scientific">Yarrowia lipolytica</name>
    <name type="common">Candida lipolytica</name>
    <dbReference type="NCBI Taxonomy" id="4952"/>
    <lineage>
        <taxon>Eukaryota</taxon>
        <taxon>Fungi</taxon>
        <taxon>Dikarya</taxon>
        <taxon>Ascomycota</taxon>
        <taxon>Saccharomycotina</taxon>
        <taxon>Dipodascomycetes</taxon>
        <taxon>Dipodascales</taxon>
        <taxon>Dipodascales incertae sedis</taxon>
        <taxon>Yarrowia</taxon>
    </lineage>
</organism>
<keyword evidence="1" id="KW-0694">RNA-binding</keyword>
<dbReference type="SUPFAM" id="SSF54928">
    <property type="entry name" value="RNA-binding domain, RBD"/>
    <property type="match status" value="1"/>
</dbReference>
<dbReference type="InterPro" id="IPR002075">
    <property type="entry name" value="NTF2_dom"/>
</dbReference>
<feature type="compositionally biased region" description="Basic and acidic residues" evidence="2">
    <location>
        <begin position="136"/>
        <end position="196"/>
    </location>
</feature>
<dbReference type="PANTHER" id="PTHR10693">
    <property type="entry name" value="RAS GTPASE-ACTIVATING PROTEIN-BINDING PROTEIN"/>
    <property type="match status" value="1"/>
</dbReference>
<dbReference type="CDD" id="cd00780">
    <property type="entry name" value="NTF2"/>
    <property type="match status" value="1"/>
</dbReference>
<dbReference type="InterPro" id="IPR039539">
    <property type="entry name" value="Ras_GTPase_bind_prot"/>
</dbReference>
<feature type="region of interest" description="Disordered" evidence="2">
    <location>
        <begin position="384"/>
        <end position="423"/>
    </location>
</feature>
<gene>
    <name evidence="4" type="ORF">YALI1_F01020g</name>
</gene>
<dbReference type="GO" id="GO:0003729">
    <property type="term" value="F:mRNA binding"/>
    <property type="evidence" value="ECO:0007669"/>
    <property type="project" value="TreeGrafter"/>
</dbReference>
<dbReference type="eggNOG" id="KOG0116">
    <property type="taxonomic scope" value="Eukaryota"/>
</dbReference>
<dbReference type="GO" id="GO:0005829">
    <property type="term" value="C:cytosol"/>
    <property type="evidence" value="ECO:0007669"/>
    <property type="project" value="TreeGrafter"/>
</dbReference>
<reference evidence="4 5" key="1">
    <citation type="journal article" date="2016" name="PLoS ONE">
        <title>Sequence Assembly of Yarrowia lipolytica Strain W29/CLIB89 Shows Transposable Element Diversity.</title>
        <authorList>
            <person name="Magnan C."/>
            <person name="Yu J."/>
            <person name="Chang I."/>
            <person name="Jahn E."/>
            <person name="Kanomata Y."/>
            <person name="Wu J."/>
            <person name="Zeller M."/>
            <person name="Oakes M."/>
            <person name="Baldi P."/>
            <person name="Sandmeyer S."/>
        </authorList>
    </citation>
    <scope>NUCLEOTIDE SEQUENCE [LARGE SCALE GENOMIC DNA]</scope>
    <source>
        <strain evidence="5">CLIB89(W29)</strain>
    </source>
</reference>
<dbReference type="InterPro" id="IPR032710">
    <property type="entry name" value="NTF2-like_dom_sf"/>
</dbReference>
<dbReference type="SUPFAM" id="SSF54427">
    <property type="entry name" value="NTF2-like"/>
    <property type="match status" value="1"/>
</dbReference>
<dbReference type="InterPro" id="IPR035979">
    <property type="entry name" value="RBD_domain_sf"/>
</dbReference>
<evidence type="ECO:0000256" key="2">
    <source>
        <dbReference type="SAM" id="MobiDB-lite"/>
    </source>
</evidence>
<accession>A0A1D8NLF0</accession>
<dbReference type="EMBL" id="CP017558">
    <property type="protein sequence ID" value="AOW06448.1"/>
    <property type="molecule type" value="Genomic_DNA"/>
</dbReference>
<sequence>MSPTAEQIAWLFVSQYFKRLHSDPSELHHFYDVDAKLLHGKEQDDTAAISGTESIQERISQLHTKGCKTLISCLDAMEGPNKSILIQIIGQMSSTDDGVPQKFVQSVVLESKSGTNYSIYSDVFRFLKDDDEEVAKEDVKEEPKEDVKEEPKKEVEAKKEPKKEEPKKEETKKEEPKKEEALKKEEPKKDEPKKEAPVAAPVATPATPVAASSSSAASAAPETKEEPKKETAAAAPPAAATSAPAEPTKPSGPISWAARARSSDKPAPAGSATPAETPSPVAAAAVAKKEPSSSPTVAAATTSSASSAAGNRKGTFHSAYIKGVDGNTDLAVVEAALKKIGNGISHFEVTKSRNSVFVDFNDAQTLRKALELRELKVGDLTIIIDERKRRKPGSGSGTSNGGGSGSGSSGNRDSNKRQGTKRR</sequence>
<dbReference type="Proteomes" id="UP000182444">
    <property type="component" value="Chromosome 1F"/>
</dbReference>